<evidence type="ECO:0000256" key="9">
    <source>
        <dbReference type="ARBA" id="ARBA00023136"/>
    </source>
</evidence>
<dbReference type="Pfam" id="PF02932">
    <property type="entry name" value="Neur_chan_memb"/>
    <property type="match status" value="1"/>
</dbReference>
<evidence type="ECO:0000259" key="14">
    <source>
        <dbReference type="Pfam" id="PF02932"/>
    </source>
</evidence>
<feature type="domain" description="Neurotransmitter-gated ion-channel ligand-binding" evidence="13">
    <location>
        <begin position="327"/>
        <end position="540"/>
    </location>
</feature>
<evidence type="ECO:0000256" key="3">
    <source>
        <dbReference type="ARBA" id="ARBA00022448"/>
    </source>
</evidence>
<feature type="transmembrane region" description="Helical" evidence="12">
    <location>
        <begin position="549"/>
        <end position="567"/>
    </location>
</feature>
<dbReference type="CDD" id="cd19049">
    <property type="entry name" value="LGIC_TM_anion"/>
    <property type="match status" value="1"/>
</dbReference>
<keyword evidence="16" id="KW-1185">Reference proteome</keyword>
<proteinExistence type="predicted"/>
<feature type="compositionally biased region" description="Polar residues" evidence="11">
    <location>
        <begin position="152"/>
        <end position="186"/>
    </location>
</feature>
<dbReference type="PANTHER" id="PTHR18945">
    <property type="entry name" value="NEUROTRANSMITTER GATED ION CHANNEL"/>
    <property type="match status" value="1"/>
</dbReference>
<dbReference type="InterPro" id="IPR006202">
    <property type="entry name" value="Neur_chan_lig-bd"/>
</dbReference>
<evidence type="ECO:0000256" key="1">
    <source>
        <dbReference type="ARBA" id="ARBA00004141"/>
    </source>
</evidence>
<dbReference type="InterPro" id="IPR038050">
    <property type="entry name" value="Neuro_actylchol_rec"/>
</dbReference>
<feature type="transmembrane region" description="Helical" evidence="12">
    <location>
        <begin position="685"/>
        <end position="704"/>
    </location>
</feature>
<dbReference type="PRINTS" id="PR00253">
    <property type="entry name" value="GABAARECEPTR"/>
</dbReference>
<evidence type="ECO:0000256" key="6">
    <source>
        <dbReference type="ARBA" id="ARBA00022729"/>
    </source>
</evidence>
<feature type="compositionally biased region" description="Pro residues" evidence="11">
    <location>
        <begin position="283"/>
        <end position="303"/>
    </location>
</feature>
<evidence type="ECO:0000256" key="10">
    <source>
        <dbReference type="ARBA" id="ARBA00023303"/>
    </source>
</evidence>
<evidence type="ECO:0000256" key="7">
    <source>
        <dbReference type="ARBA" id="ARBA00022989"/>
    </source>
</evidence>
<evidence type="ECO:0000313" key="15">
    <source>
        <dbReference type="EMBL" id="CAL8127307.1"/>
    </source>
</evidence>
<dbReference type="SUPFAM" id="SSF63712">
    <property type="entry name" value="Nicotinic receptor ligand binding domain-like"/>
    <property type="match status" value="1"/>
</dbReference>
<feature type="transmembrane region" description="Helical" evidence="12">
    <location>
        <begin position="574"/>
        <end position="591"/>
    </location>
</feature>
<comment type="caution">
    <text evidence="15">The sequence shown here is derived from an EMBL/GenBank/DDBJ whole genome shotgun (WGS) entry which is preliminary data.</text>
</comment>
<feature type="transmembrane region" description="Helical" evidence="12">
    <location>
        <begin position="21"/>
        <end position="40"/>
    </location>
</feature>
<evidence type="ECO:0000256" key="4">
    <source>
        <dbReference type="ARBA" id="ARBA00022475"/>
    </source>
</evidence>
<evidence type="ECO:0000256" key="2">
    <source>
        <dbReference type="ARBA" id="ARBA00004236"/>
    </source>
</evidence>
<name>A0ABP1RG83_9HEXA</name>
<evidence type="ECO:0000256" key="5">
    <source>
        <dbReference type="ARBA" id="ARBA00022692"/>
    </source>
</evidence>
<feature type="compositionally biased region" description="Low complexity" evidence="11">
    <location>
        <begin position="129"/>
        <end position="146"/>
    </location>
</feature>
<dbReference type="SUPFAM" id="SSF90112">
    <property type="entry name" value="Neurotransmitter-gated ion-channel transmembrane pore"/>
    <property type="match status" value="1"/>
</dbReference>
<keyword evidence="3" id="KW-0813">Transport</keyword>
<protein>
    <submittedName>
        <fullName evidence="15">Uncharacterized protein</fullName>
    </submittedName>
</protein>
<dbReference type="InterPro" id="IPR036719">
    <property type="entry name" value="Neuro-gated_channel_TM_sf"/>
</dbReference>
<accession>A0ABP1RG83</accession>
<dbReference type="InterPro" id="IPR006029">
    <property type="entry name" value="Neurotrans-gated_channel_TM"/>
</dbReference>
<reference evidence="15 16" key="1">
    <citation type="submission" date="2024-08" db="EMBL/GenBank/DDBJ databases">
        <authorList>
            <person name="Cucini C."/>
            <person name="Frati F."/>
        </authorList>
    </citation>
    <scope>NUCLEOTIDE SEQUENCE [LARGE SCALE GENOMIC DNA]</scope>
</reference>
<keyword evidence="10" id="KW-0407">Ion channel</keyword>
<dbReference type="Gene3D" id="1.20.58.390">
    <property type="entry name" value="Neurotransmitter-gated ion-channel transmembrane domain"/>
    <property type="match status" value="1"/>
</dbReference>
<gene>
    <name evidence="15" type="ORF">ODALV1_LOCUS21776</name>
</gene>
<dbReference type="EMBL" id="CAXLJM020000072">
    <property type="protein sequence ID" value="CAL8127307.1"/>
    <property type="molecule type" value="Genomic_DNA"/>
</dbReference>
<feature type="transmembrane region" description="Helical" evidence="12">
    <location>
        <begin position="607"/>
        <end position="628"/>
    </location>
</feature>
<evidence type="ECO:0000256" key="8">
    <source>
        <dbReference type="ARBA" id="ARBA00023065"/>
    </source>
</evidence>
<dbReference type="InterPro" id="IPR006201">
    <property type="entry name" value="Neur_channel"/>
</dbReference>
<feature type="compositionally biased region" description="Polar residues" evidence="11">
    <location>
        <begin position="211"/>
        <end position="250"/>
    </location>
</feature>
<evidence type="ECO:0000256" key="11">
    <source>
        <dbReference type="SAM" id="MobiDB-lite"/>
    </source>
</evidence>
<evidence type="ECO:0000259" key="13">
    <source>
        <dbReference type="Pfam" id="PF02931"/>
    </source>
</evidence>
<keyword evidence="7 12" id="KW-1133">Transmembrane helix</keyword>
<dbReference type="Pfam" id="PF02931">
    <property type="entry name" value="Neur_chan_LBD"/>
    <property type="match status" value="1"/>
</dbReference>
<dbReference type="Proteomes" id="UP001642540">
    <property type="component" value="Unassembled WGS sequence"/>
</dbReference>
<keyword evidence="4" id="KW-1003">Cell membrane</keyword>
<dbReference type="Gene3D" id="2.70.170.10">
    <property type="entry name" value="Neurotransmitter-gated ion-channel ligand-binding domain"/>
    <property type="match status" value="1"/>
</dbReference>
<feature type="domain" description="Neurotransmitter-gated ion-channel transmembrane" evidence="14">
    <location>
        <begin position="548"/>
        <end position="646"/>
    </location>
</feature>
<dbReference type="InterPro" id="IPR036734">
    <property type="entry name" value="Neur_chan_lig-bd_sf"/>
</dbReference>
<sequence>MAEIEVHKFCKKSSSKFNGMNWAFIAIILWIFVANEATFAKNSRQRSTKIGRNNNDDLLDSDGDFDLFGLTPDRWEDDLTEYHDHDIHDTKLKRVARSPFDEDIDEKEDSDEDDDEGDDETNGSEKKSTTPSVTTTSKVSNSSPVSIAKLSTHASTIDPSTKPTTDTSKIPPGSSSTLTIHVNSSVKPAPIPSISAGSGRALPPDFRPVSKETSSTHAPTINSSTKPTTDTSKIPPVSSRTPTIHVNSSVKPAPIPNFSAGPGRALPPGFRPPGLPGGLPSGIPLPPGRKPGPGGPPHGPGKIPPHLLKHLSAPKPPPKKGELYLPEDYNNLVIPKLNLGKLIGINSYSAVPVLVFLNIRSVRDIDESMETLTLDLDLVIEWVDGFLFDPISAITTRQADITLNPIFLKKIWRPDIYIDEIVKVKRTSLMNKPLKLKFNPSNGFISYTTRLTVQLSCDMLYFYYPADTHRCEFTFRSYSYFSKDMELSWLGSGVYLQDPYDPNFDLQVESIDHIKLPQTFRKLTNDTYDALRFTILARRKLSFHLVQTYLPSIFFIVITWLCFLVPARMVEARIGISMTTLLTLTSMFASVRESTPIVSYVKAIDTWMVFCIFFVFLTLLEFSIFVWLRARREDAEEKKLEHQRKLQDKRDTGHKDAGVTFERSASLESIELQKYERFAEFTEKFAFVIFSIVFTSFNVIYWTWLLVASDYFDWTVNSTLNADLD</sequence>
<evidence type="ECO:0000313" key="16">
    <source>
        <dbReference type="Proteomes" id="UP001642540"/>
    </source>
</evidence>
<feature type="compositionally biased region" description="Acidic residues" evidence="11">
    <location>
        <begin position="101"/>
        <end position="122"/>
    </location>
</feature>
<evidence type="ECO:0000256" key="12">
    <source>
        <dbReference type="SAM" id="Phobius"/>
    </source>
</evidence>
<keyword evidence="8" id="KW-0406">Ion transport</keyword>
<keyword evidence="9 12" id="KW-0472">Membrane</keyword>
<keyword evidence="5 12" id="KW-0812">Transmembrane</keyword>
<organism evidence="15 16">
    <name type="scientific">Orchesella dallaii</name>
    <dbReference type="NCBI Taxonomy" id="48710"/>
    <lineage>
        <taxon>Eukaryota</taxon>
        <taxon>Metazoa</taxon>
        <taxon>Ecdysozoa</taxon>
        <taxon>Arthropoda</taxon>
        <taxon>Hexapoda</taxon>
        <taxon>Collembola</taxon>
        <taxon>Entomobryomorpha</taxon>
        <taxon>Entomobryoidea</taxon>
        <taxon>Orchesellidae</taxon>
        <taxon>Orchesellinae</taxon>
        <taxon>Orchesella</taxon>
    </lineage>
</organism>
<comment type="subcellular location">
    <subcellularLocation>
        <location evidence="2">Cell membrane</location>
    </subcellularLocation>
    <subcellularLocation>
        <location evidence="1">Membrane</location>
        <topology evidence="1">Multi-pass membrane protein</topology>
    </subcellularLocation>
</comment>
<feature type="region of interest" description="Disordered" evidence="11">
    <location>
        <begin position="98"/>
        <end position="320"/>
    </location>
</feature>
<keyword evidence="6" id="KW-0732">Signal</keyword>
<dbReference type="InterPro" id="IPR006028">
    <property type="entry name" value="GABAA/Glycine_rcpt"/>
</dbReference>